<evidence type="ECO:0000256" key="1">
    <source>
        <dbReference type="SAM" id="MobiDB-lite"/>
    </source>
</evidence>
<gene>
    <name evidence="3" type="ORF">FC91_GL001023</name>
</gene>
<dbReference type="Proteomes" id="UP000050949">
    <property type="component" value="Unassembled WGS sequence"/>
</dbReference>
<dbReference type="eggNOG" id="ENOG5030AHT">
    <property type="taxonomic scope" value="Bacteria"/>
</dbReference>
<feature type="region of interest" description="Disordered" evidence="1">
    <location>
        <begin position="95"/>
        <end position="148"/>
    </location>
</feature>
<feature type="transmembrane region" description="Helical" evidence="2">
    <location>
        <begin position="12"/>
        <end position="29"/>
    </location>
</feature>
<proteinExistence type="predicted"/>
<feature type="compositionally biased region" description="Polar residues" evidence="1">
    <location>
        <begin position="95"/>
        <end position="108"/>
    </location>
</feature>
<organism evidence="3 4">
    <name type="scientific">Schleiferilactobacillus harbinensis DSM 16991</name>
    <dbReference type="NCBI Taxonomy" id="1122147"/>
    <lineage>
        <taxon>Bacteria</taxon>
        <taxon>Bacillati</taxon>
        <taxon>Bacillota</taxon>
        <taxon>Bacilli</taxon>
        <taxon>Lactobacillales</taxon>
        <taxon>Lactobacillaceae</taxon>
        <taxon>Schleiferilactobacillus</taxon>
    </lineage>
</organism>
<reference evidence="3 4" key="1">
    <citation type="journal article" date="2015" name="Genome Announc.">
        <title>Expanding the biotechnology potential of lactobacilli through comparative genomics of 213 strains and associated genera.</title>
        <authorList>
            <person name="Sun Z."/>
            <person name="Harris H.M."/>
            <person name="McCann A."/>
            <person name="Guo C."/>
            <person name="Argimon S."/>
            <person name="Zhang W."/>
            <person name="Yang X."/>
            <person name="Jeffery I.B."/>
            <person name="Cooney J.C."/>
            <person name="Kagawa T.F."/>
            <person name="Liu W."/>
            <person name="Song Y."/>
            <person name="Salvetti E."/>
            <person name="Wrobel A."/>
            <person name="Rasinkangas P."/>
            <person name="Parkhill J."/>
            <person name="Rea M.C."/>
            <person name="O'Sullivan O."/>
            <person name="Ritari J."/>
            <person name="Douillard F.P."/>
            <person name="Paul Ross R."/>
            <person name="Yang R."/>
            <person name="Briner A.E."/>
            <person name="Felis G.E."/>
            <person name="de Vos W.M."/>
            <person name="Barrangou R."/>
            <person name="Klaenhammer T.R."/>
            <person name="Caufield P.W."/>
            <person name="Cui Y."/>
            <person name="Zhang H."/>
            <person name="O'Toole P.W."/>
        </authorList>
    </citation>
    <scope>NUCLEOTIDE SEQUENCE [LARGE SCALE GENOMIC DNA]</scope>
    <source>
        <strain evidence="3 4">DSM 16991</strain>
    </source>
</reference>
<dbReference type="AlphaFoldDB" id="A0A0R1XGP7"/>
<sequence length="148" mass="15281">MDLIKELNLGTAAELAISAAIILVLVNALKQTKLDNKWLPWVAMGLGVVSGIVSVAVTKDSNWAPAAVQGFLLGAATSGLFDGVKGLSPTAFGTTESVASPASLNEAQTLPAAPMTTVPEEKHEDQRDAGAQLKTGPKEDTKDGTVNQ</sequence>
<keyword evidence="2" id="KW-0812">Transmembrane</keyword>
<evidence type="ECO:0008006" key="5">
    <source>
        <dbReference type="Google" id="ProtNLM"/>
    </source>
</evidence>
<dbReference type="RefSeq" id="WP_193323094.1">
    <property type="nucleotide sequence ID" value="NZ_AUEH01000027.1"/>
</dbReference>
<comment type="caution">
    <text evidence="3">The sequence shown here is derived from an EMBL/GenBank/DDBJ whole genome shotgun (WGS) entry which is preliminary data.</text>
</comment>
<name>A0A0R1XGP7_9LACO</name>
<evidence type="ECO:0000313" key="3">
    <source>
        <dbReference type="EMBL" id="KRM29198.1"/>
    </source>
</evidence>
<feature type="compositionally biased region" description="Basic and acidic residues" evidence="1">
    <location>
        <begin position="119"/>
        <end position="128"/>
    </location>
</feature>
<keyword evidence="2" id="KW-0472">Membrane</keyword>
<evidence type="ECO:0000256" key="2">
    <source>
        <dbReference type="SAM" id="Phobius"/>
    </source>
</evidence>
<protein>
    <recommendedName>
        <fullName evidence="5">Holin</fullName>
    </recommendedName>
</protein>
<accession>A0A0R1XGP7</accession>
<dbReference type="PATRIC" id="fig|1122147.4.peg.1057"/>
<keyword evidence="2" id="KW-1133">Transmembrane helix</keyword>
<feature type="compositionally biased region" description="Basic and acidic residues" evidence="1">
    <location>
        <begin position="136"/>
        <end position="148"/>
    </location>
</feature>
<feature type="transmembrane region" description="Helical" evidence="2">
    <location>
        <begin position="38"/>
        <end position="57"/>
    </location>
</feature>
<evidence type="ECO:0000313" key="4">
    <source>
        <dbReference type="Proteomes" id="UP000050949"/>
    </source>
</evidence>
<dbReference type="EMBL" id="AZFW01000017">
    <property type="protein sequence ID" value="KRM29198.1"/>
    <property type="molecule type" value="Genomic_DNA"/>
</dbReference>